<dbReference type="AlphaFoldDB" id="A0A552WZW7"/>
<accession>A0A552WZW7</accession>
<dbReference type="RefSeq" id="WP_143236144.1">
    <property type="nucleotide sequence ID" value="NZ_VJWL01000003.1"/>
</dbReference>
<reference evidence="1 2" key="1">
    <citation type="submission" date="2019-07" db="EMBL/GenBank/DDBJ databases">
        <authorList>
            <person name="Yang M."/>
            <person name="Zhao D."/>
            <person name="Xiang H."/>
        </authorList>
    </citation>
    <scope>NUCLEOTIDE SEQUENCE [LARGE SCALE GENOMIC DNA]</scope>
    <source>
        <strain evidence="1 2">IM1326</strain>
    </source>
</reference>
<sequence length="62" mass="7213">MRLIKLEEVRNKTTLSRTTIYKLVVAKSFPKPVTVVGRSRVWVEEEIDEWIRAKIAERLGTA</sequence>
<dbReference type="PANTHER" id="PTHR36154">
    <property type="entry name" value="DNA-BINDING TRANSCRIPTIONAL ACTIVATOR ALPA"/>
    <property type="match status" value="1"/>
</dbReference>
<name>A0A552WZW7_9GAMM</name>
<dbReference type="InterPro" id="IPR052931">
    <property type="entry name" value="Prophage_regulatory_activator"/>
</dbReference>
<keyword evidence="2" id="KW-1185">Reference proteome</keyword>
<dbReference type="Proteomes" id="UP000320359">
    <property type="component" value="Unassembled WGS sequence"/>
</dbReference>
<evidence type="ECO:0000313" key="1">
    <source>
        <dbReference type="EMBL" id="TRW48352.1"/>
    </source>
</evidence>
<dbReference type="InterPro" id="IPR010260">
    <property type="entry name" value="AlpA"/>
</dbReference>
<gene>
    <name evidence="1" type="ORF">FM042_09230</name>
</gene>
<dbReference type="EMBL" id="VJWL01000003">
    <property type="protein sequence ID" value="TRW48352.1"/>
    <property type="molecule type" value="Genomic_DNA"/>
</dbReference>
<dbReference type="PANTHER" id="PTHR36154:SF1">
    <property type="entry name" value="DNA-BINDING TRANSCRIPTIONAL ACTIVATOR ALPA"/>
    <property type="match status" value="1"/>
</dbReference>
<protein>
    <submittedName>
        <fullName evidence="1">AlpA family phage regulatory protein</fullName>
    </submittedName>
</protein>
<dbReference type="OrthoDB" id="8455288at2"/>
<comment type="caution">
    <text evidence="1">The sequence shown here is derived from an EMBL/GenBank/DDBJ whole genome shotgun (WGS) entry which is preliminary data.</text>
</comment>
<proteinExistence type="predicted"/>
<dbReference type="Gene3D" id="1.10.238.160">
    <property type="match status" value="1"/>
</dbReference>
<dbReference type="Pfam" id="PF05930">
    <property type="entry name" value="Phage_AlpA"/>
    <property type="match status" value="1"/>
</dbReference>
<organism evidence="1 2">
    <name type="scientific">Aliidiomarina halalkaliphila</name>
    <dbReference type="NCBI Taxonomy" id="2593535"/>
    <lineage>
        <taxon>Bacteria</taxon>
        <taxon>Pseudomonadati</taxon>
        <taxon>Pseudomonadota</taxon>
        <taxon>Gammaproteobacteria</taxon>
        <taxon>Alteromonadales</taxon>
        <taxon>Idiomarinaceae</taxon>
        <taxon>Aliidiomarina</taxon>
    </lineage>
</organism>
<evidence type="ECO:0000313" key="2">
    <source>
        <dbReference type="Proteomes" id="UP000320359"/>
    </source>
</evidence>